<name>A0ABW2DRL8_9BACT</name>
<evidence type="ECO:0000313" key="3">
    <source>
        <dbReference type="EMBL" id="MFC6999329.1"/>
    </source>
</evidence>
<dbReference type="EMBL" id="JBHSYQ010000015">
    <property type="protein sequence ID" value="MFC6999329.1"/>
    <property type="molecule type" value="Genomic_DNA"/>
</dbReference>
<dbReference type="SUPFAM" id="SSF53474">
    <property type="entry name" value="alpha/beta-Hydrolases"/>
    <property type="match status" value="1"/>
</dbReference>
<feature type="chain" id="PRO_5045496890" evidence="1">
    <location>
        <begin position="26"/>
        <end position="573"/>
    </location>
</feature>
<organism evidence="3 4">
    <name type="scientific">Rufibacter roseus</name>
    <dbReference type="NCBI Taxonomy" id="1567108"/>
    <lineage>
        <taxon>Bacteria</taxon>
        <taxon>Pseudomonadati</taxon>
        <taxon>Bacteroidota</taxon>
        <taxon>Cytophagia</taxon>
        <taxon>Cytophagales</taxon>
        <taxon>Hymenobacteraceae</taxon>
        <taxon>Rufibacter</taxon>
    </lineage>
</organism>
<sequence length="573" mass="64449">MKSSIIKIKILLISATALFSFSALAQEVHDSEILKYGFNSPLVKTFGLINKKVETIEELSEQMKSFYIPAESFYDAYDSLKLVNHAQVNGNIFKLTYSLAGKEYDSYSLTKYSEEAKSSTAILIIPGSGDNQATEIFNGEGYHRDIVEQVKEFGDVFITVKPNDDFLAIHNGWSKLNYAFLTHYLINMNGSYSASYLINSIATVKLLKEQYKRVIIVGLSQGGSAALLNSLQSSPDATVVASGFTITREDFEWAFQDQIVIPGLVSRYSNSFLHERIGSQATNYFFSWATNEIGIYKMEAHNGYTRDFFKDLTNIEYLSHNQGHNYPVPQTNQFLSKIPLAELQFRTISTDDCNDEFYLKTINLKPQDDLSFSWFREENPEESSTDSLSVLQGGNYKVVATNQHGKIFSRSFDIVNSKVTKSLSFAHNTLHAPDGFEYQWVKDGTSLPGSFASEILVEQPGVYSVFLKNELGCITSETITITDTQLASVDKLAATVLPNPNNGKFSIRIETPYKEPLQTEIYNSVGVLVYRKTEGIQTNQSEIKVEAEHLAPGFYYVHLFNSHKKVVKKIIVH</sequence>
<evidence type="ECO:0000256" key="1">
    <source>
        <dbReference type="SAM" id="SignalP"/>
    </source>
</evidence>
<comment type="caution">
    <text evidence="3">The sequence shown here is derived from an EMBL/GenBank/DDBJ whole genome shotgun (WGS) entry which is preliminary data.</text>
</comment>
<protein>
    <submittedName>
        <fullName evidence="3">T9SS type A sorting domain-containing protein</fullName>
    </submittedName>
</protein>
<reference evidence="4" key="1">
    <citation type="journal article" date="2019" name="Int. J. Syst. Evol. Microbiol.">
        <title>The Global Catalogue of Microorganisms (GCM) 10K type strain sequencing project: providing services to taxonomists for standard genome sequencing and annotation.</title>
        <authorList>
            <consortium name="The Broad Institute Genomics Platform"/>
            <consortium name="The Broad Institute Genome Sequencing Center for Infectious Disease"/>
            <person name="Wu L."/>
            <person name="Ma J."/>
        </authorList>
    </citation>
    <scope>NUCLEOTIDE SEQUENCE [LARGE SCALE GENOMIC DNA]</scope>
    <source>
        <strain evidence="4">CGMCC 4.7393</strain>
    </source>
</reference>
<dbReference type="Pfam" id="PF18962">
    <property type="entry name" value="Por_Secre_tail"/>
    <property type="match status" value="1"/>
</dbReference>
<feature type="domain" description="Secretion system C-terminal sorting" evidence="2">
    <location>
        <begin position="497"/>
        <end position="572"/>
    </location>
</feature>
<dbReference type="InterPro" id="IPR026444">
    <property type="entry name" value="Secre_tail"/>
</dbReference>
<dbReference type="NCBIfam" id="TIGR04183">
    <property type="entry name" value="Por_Secre_tail"/>
    <property type="match status" value="1"/>
</dbReference>
<keyword evidence="1" id="KW-0732">Signal</keyword>
<evidence type="ECO:0000259" key="2">
    <source>
        <dbReference type="Pfam" id="PF18962"/>
    </source>
</evidence>
<accession>A0ABW2DRL8</accession>
<feature type="signal peptide" evidence="1">
    <location>
        <begin position="1"/>
        <end position="25"/>
    </location>
</feature>
<dbReference type="RefSeq" id="WP_066616179.1">
    <property type="nucleotide sequence ID" value="NZ_JBHSYQ010000015.1"/>
</dbReference>
<keyword evidence="4" id="KW-1185">Reference proteome</keyword>
<dbReference type="InterPro" id="IPR029058">
    <property type="entry name" value="AB_hydrolase_fold"/>
</dbReference>
<dbReference type="Proteomes" id="UP001596405">
    <property type="component" value="Unassembled WGS sequence"/>
</dbReference>
<proteinExistence type="predicted"/>
<evidence type="ECO:0000313" key="4">
    <source>
        <dbReference type="Proteomes" id="UP001596405"/>
    </source>
</evidence>
<gene>
    <name evidence="3" type="ORF">ACFQHR_16960</name>
</gene>